<keyword evidence="5" id="KW-1185">Reference proteome</keyword>
<dbReference type="InterPro" id="IPR027417">
    <property type="entry name" value="P-loop_NTPase"/>
</dbReference>
<dbReference type="InterPro" id="IPR051363">
    <property type="entry name" value="RLR_Helicase"/>
</dbReference>
<organism evidence="4 5">
    <name type="scientific">Acanthosepion pharaonis</name>
    <name type="common">Pharaoh cuttlefish</name>
    <name type="synonym">Sepia pharaonis</name>
    <dbReference type="NCBI Taxonomy" id="158019"/>
    <lineage>
        <taxon>Eukaryota</taxon>
        <taxon>Metazoa</taxon>
        <taxon>Spiralia</taxon>
        <taxon>Lophotrochozoa</taxon>
        <taxon>Mollusca</taxon>
        <taxon>Cephalopoda</taxon>
        <taxon>Coleoidea</taxon>
        <taxon>Decapodiformes</taxon>
        <taxon>Sepiida</taxon>
        <taxon>Sepiina</taxon>
        <taxon>Sepiidae</taxon>
        <taxon>Acanthosepion</taxon>
    </lineage>
</organism>
<accession>A0A812DMA3</accession>
<dbReference type="PANTHER" id="PTHR14074:SF36">
    <property type="entry name" value="RNA HELICASE"/>
    <property type="match status" value="1"/>
</dbReference>
<evidence type="ECO:0000259" key="3">
    <source>
        <dbReference type="PROSITE" id="PS51789"/>
    </source>
</evidence>
<evidence type="ECO:0000256" key="1">
    <source>
        <dbReference type="SAM" id="MobiDB-lite"/>
    </source>
</evidence>
<dbReference type="Proteomes" id="UP000597762">
    <property type="component" value="Unassembled WGS sequence"/>
</dbReference>
<sequence>METGDNDNEFTISSLNLDEQESKTPEVNNPACESSMERGDNDNKSTVSSTLNLDEQESKTPEENNHTYESSMETGDNDNKSTVSSTLNLDEQESKTPEVNNPACESSMERGDNDNKSTVSSPLNLDEQESKTPEEDNHACESSMETDQHTEDPSVSVTSEDTFKINTKSDDLLDSGATNDTATNSRSGKTITAGSVIDHHLKEAKKNNQIYRVLYLVHIRFLVKHLAIDLKKILDDDVHSLEENDCLSSLSATVGRGQDPFKTIVALYFTNMWTPSVCCVCDENNLKELQEKNQAPIIDKTIPCKARGSENFHKSIKIVMDKYIIILESNHNIEFGDTYQIGTQEFESFLSQNKSYCEKKNIRDGVKIFEFLITMNKALIYYNELTAFSATVYLCESLPVPSLSDFKIEKDIHADYTRILSDLKEGAALEDKMEENDKLLQLKRLLTDIFKENPKTKVIILCQTRFNVHLLRQRDPQKFISLFYFLIPWLLKQSVTFDDLNVLISTSIAEQGLNVPECEVVIRYLYVTSDISRRQAHGRARKKDSKCYLIAEENTDHIYRDHRNKQREKEMDDALTTIMTLGEEKFSEEVLKKIKILDEAAELKKCHDSSNKYKIQSEDVQIFCKECHQELCLGSDIIKKGTDYICIDPGFEDKVIRVSTTKQIFRYDSNVGK</sequence>
<evidence type="ECO:0000259" key="2">
    <source>
        <dbReference type="PROSITE" id="PS51194"/>
    </source>
</evidence>
<comment type="caution">
    <text evidence="4">The sequence shown here is derived from an EMBL/GenBank/DDBJ whole genome shotgun (WGS) entry which is preliminary data.</text>
</comment>
<dbReference type="PANTHER" id="PTHR14074">
    <property type="entry name" value="HELICASE WITH DEATH DOMAIN-RELATED"/>
    <property type="match status" value="1"/>
</dbReference>
<name>A0A812DMA3_ACAPH</name>
<dbReference type="InterPro" id="IPR038557">
    <property type="entry name" value="RLR_C_sf"/>
</dbReference>
<feature type="domain" description="RLR CTR" evidence="3">
    <location>
        <begin position="610"/>
        <end position="673"/>
    </location>
</feature>
<evidence type="ECO:0000313" key="5">
    <source>
        <dbReference type="Proteomes" id="UP000597762"/>
    </source>
</evidence>
<feature type="compositionally biased region" description="Polar residues" evidence="1">
    <location>
        <begin position="67"/>
        <end position="89"/>
    </location>
</feature>
<dbReference type="EMBL" id="CAHIKZ030003805">
    <property type="protein sequence ID" value="CAE1304295.1"/>
    <property type="molecule type" value="Genomic_DNA"/>
</dbReference>
<feature type="compositionally biased region" description="Basic and acidic residues" evidence="1">
    <location>
        <begin position="56"/>
        <end position="66"/>
    </location>
</feature>
<dbReference type="Gene3D" id="3.40.50.300">
    <property type="entry name" value="P-loop containing nucleotide triphosphate hydrolases"/>
    <property type="match status" value="1"/>
</dbReference>
<keyword evidence="4" id="KW-0378">Hydrolase</keyword>
<feature type="compositionally biased region" description="Polar residues" evidence="1">
    <location>
        <begin position="44"/>
        <end position="53"/>
    </location>
</feature>
<proteinExistence type="predicted"/>
<dbReference type="InterPro" id="IPR021673">
    <property type="entry name" value="RLR_CTR"/>
</dbReference>
<feature type="region of interest" description="Disordered" evidence="1">
    <location>
        <begin position="1"/>
        <end position="158"/>
    </location>
</feature>
<dbReference type="GO" id="GO:0005737">
    <property type="term" value="C:cytoplasm"/>
    <property type="evidence" value="ECO:0007669"/>
    <property type="project" value="TreeGrafter"/>
</dbReference>
<dbReference type="InterPro" id="IPR001650">
    <property type="entry name" value="Helicase_C-like"/>
</dbReference>
<dbReference type="SUPFAM" id="SSF52540">
    <property type="entry name" value="P-loop containing nucleoside triphosphate hydrolases"/>
    <property type="match status" value="1"/>
</dbReference>
<dbReference type="GO" id="GO:0003724">
    <property type="term" value="F:RNA helicase activity"/>
    <property type="evidence" value="ECO:0007669"/>
    <property type="project" value="UniProtKB-EC"/>
</dbReference>
<dbReference type="PROSITE" id="PS51789">
    <property type="entry name" value="RLR_CTR"/>
    <property type="match status" value="1"/>
</dbReference>
<dbReference type="Pfam" id="PF00271">
    <property type="entry name" value="Helicase_C"/>
    <property type="match status" value="1"/>
</dbReference>
<dbReference type="PROSITE" id="PS51194">
    <property type="entry name" value="HELICASE_CTER"/>
    <property type="match status" value="1"/>
</dbReference>
<gene>
    <name evidence="4" type="ORF">SPHA_56910</name>
</gene>
<dbReference type="EC" id="3.6.4.13" evidence="4"/>
<feature type="domain" description="Helicase C-terminal" evidence="2">
    <location>
        <begin position="441"/>
        <end position="582"/>
    </location>
</feature>
<evidence type="ECO:0000313" key="4">
    <source>
        <dbReference type="EMBL" id="CAE1304295.1"/>
    </source>
</evidence>
<protein>
    <submittedName>
        <fullName evidence="4">DHX58</fullName>
        <ecNumber evidence="4">3.6.4.13</ecNumber>
    </submittedName>
</protein>
<reference evidence="4" key="1">
    <citation type="submission" date="2021-01" db="EMBL/GenBank/DDBJ databases">
        <authorList>
            <person name="Li R."/>
            <person name="Bekaert M."/>
        </authorList>
    </citation>
    <scope>NUCLEOTIDE SEQUENCE</scope>
    <source>
        <strain evidence="4">Farmed</strain>
    </source>
</reference>
<dbReference type="OrthoDB" id="416741at2759"/>
<dbReference type="GO" id="GO:0016787">
    <property type="term" value="F:hydrolase activity"/>
    <property type="evidence" value="ECO:0007669"/>
    <property type="project" value="UniProtKB-KW"/>
</dbReference>
<dbReference type="Gene3D" id="2.170.150.30">
    <property type="entry name" value="RIG-I-like receptor, C-terminal regulatory domain"/>
    <property type="match status" value="1"/>
</dbReference>
<feature type="compositionally biased region" description="Basic and acidic residues" evidence="1">
    <location>
        <begin position="128"/>
        <end position="139"/>
    </location>
</feature>
<dbReference type="AlphaFoldDB" id="A0A812DMA3"/>